<evidence type="ECO:0000256" key="1">
    <source>
        <dbReference type="ARBA" id="ARBA00004229"/>
    </source>
</evidence>
<evidence type="ECO:0000256" key="9">
    <source>
        <dbReference type="SAM" id="MobiDB-lite"/>
    </source>
</evidence>
<dbReference type="InterPro" id="IPR000504">
    <property type="entry name" value="RRM_dom"/>
</dbReference>
<keyword evidence="3" id="KW-0934">Plastid</keyword>
<dbReference type="AlphaFoldDB" id="A0A9D4W545"/>
<dbReference type="GO" id="GO:0003729">
    <property type="term" value="F:mRNA binding"/>
    <property type="evidence" value="ECO:0007669"/>
    <property type="project" value="TreeGrafter"/>
</dbReference>
<keyword evidence="7" id="KW-0687">Ribonucleoprotein</keyword>
<dbReference type="PROSITE" id="PS50102">
    <property type="entry name" value="RRM"/>
    <property type="match status" value="2"/>
</dbReference>
<reference evidence="11 12" key="1">
    <citation type="journal article" date="2022" name="Nat. Genet.">
        <title>Improved pea reference genome and pan-genome highlight genomic features and evolutionary characteristics.</title>
        <authorList>
            <person name="Yang T."/>
            <person name="Liu R."/>
            <person name="Luo Y."/>
            <person name="Hu S."/>
            <person name="Wang D."/>
            <person name="Wang C."/>
            <person name="Pandey M.K."/>
            <person name="Ge S."/>
            <person name="Xu Q."/>
            <person name="Li N."/>
            <person name="Li G."/>
            <person name="Huang Y."/>
            <person name="Saxena R.K."/>
            <person name="Ji Y."/>
            <person name="Li M."/>
            <person name="Yan X."/>
            <person name="He Y."/>
            <person name="Liu Y."/>
            <person name="Wang X."/>
            <person name="Xiang C."/>
            <person name="Varshney R.K."/>
            <person name="Ding H."/>
            <person name="Gao S."/>
            <person name="Zong X."/>
        </authorList>
    </citation>
    <scope>NUCLEOTIDE SEQUENCE [LARGE SCALE GENOMIC DNA]</scope>
    <source>
        <strain evidence="11 12">cv. Zhongwan 6</strain>
    </source>
</reference>
<dbReference type="Gramene" id="Psat6g108280.1">
    <property type="protein sequence ID" value="Psat6g108280.1.cds"/>
    <property type="gene ID" value="Psat6g108280"/>
</dbReference>
<comment type="caution">
    <text evidence="11">The sequence shown here is derived from an EMBL/GenBank/DDBJ whole genome shotgun (WGS) entry which is preliminary data.</text>
</comment>
<dbReference type="InterPro" id="IPR012677">
    <property type="entry name" value="Nucleotide-bd_a/b_plait_sf"/>
</dbReference>
<dbReference type="GO" id="GO:0006397">
    <property type="term" value="P:mRNA processing"/>
    <property type="evidence" value="ECO:0007669"/>
    <property type="project" value="UniProtKB-KW"/>
</dbReference>
<evidence type="ECO:0000256" key="2">
    <source>
        <dbReference type="ARBA" id="ARBA00022528"/>
    </source>
</evidence>
<keyword evidence="12" id="KW-1185">Reference proteome</keyword>
<dbReference type="InterPro" id="IPR050502">
    <property type="entry name" value="Euk_RNA-bind_prot"/>
</dbReference>
<keyword evidence="5" id="KW-0677">Repeat</keyword>
<feature type="region of interest" description="Disordered" evidence="9">
    <location>
        <begin position="74"/>
        <end position="94"/>
    </location>
</feature>
<dbReference type="GO" id="GO:1990904">
    <property type="term" value="C:ribonucleoprotein complex"/>
    <property type="evidence" value="ECO:0007669"/>
    <property type="project" value="UniProtKB-KW"/>
</dbReference>
<proteinExistence type="predicted"/>
<dbReference type="OrthoDB" id="439808at2759"/>
<evidence type="ECO:0000256" key="6">
    <source>
        <dbReference type="ARBA" id="ARBA00022884"/>
    </source>
</evidence>
<accession>A0A9D4W545</accession>
<dbReference type="PANTHER" id="PTHR48025:SF5">
    <property type="entry name" value="NUCLEOTIDE-BINDING ALPHA-BETA PLAIT DOMAIN-CONTAINING PROTEIN-RELATED"/>
    <property type="match status" value="1"/>
</dbReference>
<dbReference type="InterPro" id="IPR035979">
    <property type="entry name" value="RBD_domain_sf"/>
</dbReference>
<evidence type="ECO:0000259" key="10">
    <source>
        <dbReference type="PROSITE" id="PS50102"/>
    </source>
</evidence>
<keyword evidence="4" id="KW-0507">mRNA processing</keyword>
<keyword evidence="2" id="KW-0150">Chloroplast</keyword>
<feature type="domain" description="RRM" evidence="10">
    <location>
        <begin position="198"/>
        <end position="276"/>
    </location>
</feature>
<sequence>MAGAITASSPIYHHKLFNFSFTHSSLPHTLNFPHKTTTISSKLLFLNPQLFNPSSSLKLHPLHPPSFSFHQFQLTQEENDPETEPKTLQNPDPNFSQSKRLFVGNLPFSLSSSKLAQLFGEAGNVVSVEIVYDDIADRSRGFAFVTMGSVEDAEEAIRMFEGTNVGGRVIKVNFPEVPKVGKGVQMSSNYRGYVDSPHVIYAGNLGWDMTSKDLRQAFAKQQGLLSAKVIYERSNGKSRGYGFVSFETAEDVEAALNAMNGVEVKGRPLRLKLAVDYKKPSSPLIVDQIKGSNVDSLEMLFGISK</sequence>
<gene>
    <name evidence="11" type="ORF">KIW84_062384</name>
</gene>
<evidence type="ECO:0000256" key="4">
    <source>
        <dbReference type="ARBA" id="ARBA00022664"/>
    </source>
</evidence>
<dbReference type="SMART" id="SM00361">
    <property type="entry name" value="RRM_1"/>
    <property type="match status" value="2"/>
</dbReference>
<dbReference type="Pfam" id="PF00076">
    <property type="entry name" value="RRM_1"/>
    <property type="match status" value="2"/>
</dbReference>
<dbReference type="Gene3D" id="3.30.70.330">
    <property type="match status" value="2"/>
</dbReference>
<evidence type="ECO:0000256" key="8">
    <source>
        <dbReference type="PROSITE-ProRule" id="PRU00176"/>
    </source>
</evidence>
<dbReference type="InterPro" id="IPR048289">
    <property type="entry name" value="RRM2_NsCP33-like"/>
</dbReference>
<evidence type="ECO:0000256" key="5">
    <source>
        <dbReference type="ARBA" id="ARBA00022737"/>
    </source>
</evidence>
<dbReference type="PANTHER" id="PTHR48025">
    <property type="entry name" value="OS02G0815200 PROTEIN"/>
    <property type="match status" value="1"/>
</dbReference>
<protein>
    <recommendedName>
        <fullName evidence="10">RRM domain-containing protein</fullName>
    </recommendedName>
</protein>
<name>A0A9D4W545_PEA</name>
<keyword evidence="6 8" id="KW-0694">RNA-binding</keyword>
<dbReference type="GO" id="GO:1901259">
    <property type="term" value="P:chloroplast rRNA processing"/>
    <property type="evidence" value="ECO:0007669"/>
    <property type="project" value="TreeGrafter"/>
</dbReference>
<dbReference type="SMART" id="SM00360">
    <property type="entry name" value="RRM"/>
    <property type="match status" value="2"/>
</dbReference>
<dbReference type="SUPFAM" id="SSF54928">
    <property type="entry name" value="RNA-binding domain, RBD"/>
    <property type="match status" value="2"/>
</dbReference>
<dbReference type="GO" id="GO:0009535">
    <property type="term" value="C:chloroplast thylakoid membrane"/>
    <property type="evidence" value="ECO:0007669"/>
    <property type="project" value="TreeGrafter"/>
</dbReference>
<dbReference type="InterPro" id="IPR003954">
    <property type="entry name" value="RRM_euk-type"/>
</dbReference>
<feature type="domain" description="RRM" evidence="10">
    <location>
        <begin position="99"/>
        <end position="177"/>
    </location>
</feature>
<evidence type="ECO:0000313" key="12">
    <source>
        <dbReference type="Proteomes" id="UP001058974"/>
    </source>
</evidence>
<evidence type="ECO:0000313" key="11">
    <source>
        <dbReference type="EMBL" id="KAI5396164.1"/>
    </source>
</evidence>
<dbReference type="Gramene" id="Psat06G0238400-T1">
    <property type="protein sequence ID" value="KAI5396164.1"/>
    <property type="gene ID" value="KIW84_062384"/>
</dbReference>
<organism evidence="11 12">
    <name type="scientific">Pisum sativum</name>
    <name type="common">Garden pea</name>
    <name type="synonym">Lathyrus oleraceus</name>
    <dbReference type="NCBI Taxonomy" id="3888"/>
    <lineage>
        <taxon>Eukaryota</taxon>
        <taxon>Viridiplantae</taxon>
        <taxon>Streptophyta</taxon>
        <taxon>Embryophyta</taxon>
        <taxon>Tracheophyta</taxon>
        <taxon>Spermatophyta</taxon>
        <taxon>Magnoliopsida</taxon>
        <taxon>eudicotyledons</taxon>
        <taxon>Gunneridae</taxon>
        <taxon>Pentapetalae</taxon>
        <taxon>rosids</taxon>
        <taxon>fabids</taxon>
        <taxon>Fabales</taxon>
        <taxon>Fabaceae</taxon>
        <taxon>Papilionoideae</taxon>
        <taxon>50 kb inversion clade</taxon>
        <taxon>NPAAA clade</taxon>
        <taxon>Hologalegina</taxon>
        <taxon>IRL clade</taxon>
        <taxon>Fabeae</taxon>
        <taxon>Lathyrus</taxon>
    </lineage>
</organism>
<dbReference type="CDD" id="cd21608">
    <property type="entry name" value="RRM2_NsCP33_like"/>
    <property type="match status" value="1"/>
</dbReference>
<dbReference type="Proteomes" id="UP001058974">
    <property type="component" value="Chromosome 6"/>
</dbReference>
<dbReference type="Gramene" id="PSAT_LOCUS26251_t1">
    <property type="protein sequence ID" value="CAL5207483.1"/>
    <property type="gene ID" value="PSAT_LOCUS26251"/>
</dbReference>
<evidence type="ECO:0000256" key="7">
    <source>
        <dbReference type="ARBA" id="ARBA00023274"/>
    </source>
</evidence>
<evidence type="ECO:0000256" key="3">
    <source>
        <dbReference type="ARBA" id="ARBA00022640"/>
    </source>
</evidence>
<comment type="subcellular location">
    <subcellularLocation>
        <location evidence="1">Plastid</location>
        <location evidence="1">Chloroplast</location>
    </subcellularLocation>
</comment>
<dbReference type="EMBL" id="JAMSHJ010000006">
    <property type="protein sequence ID" value="KAI5396164.1"/>
    <property type="molecule type" value="Genomic_DNA"/>
</dbReference>